<dbReference type="Gene3D" id="3.40.50.150">
    <property type="entry name" value="Vaccinia Virus protein VP39"/>
    <property type="match status" value="1"/>
</dbReference>
<accession>A0A3D8Q5M0</accession>
<dbReference type="Pfam" id="PF13489">
    <property type="entry name" value="Methyltransf_23"/>
    <property type="match status" value="1"/>
</dbReference>
<dbReference type="OrthoDB" id="2013972at2759"/>
<dbReference type="InterPro" id="IPR029063">
    <property type="entry name" value="SAM-dependent_MTases_sf"/>
</dbReference>
<dbReference type="Proteomes" id="UP000256328">
    <property type="component" value="Unassembled WGS sequence"/>
</dbReference>
<sequence>MTSNSTSHAADSTVSERVEGPESVDSNAAPLNQIIKDPLPLSSNTGGPMMPTTVATGDLQSQDNIIADHQFTAQSEDGHISVDIHDDSDSAVGDVDSRPGSTMSIRSSIYDYVEENGRTYHRFKEGQYIMPNDEIEQNRLDMQHKLCLMTLNGKLHLAPIKKDPHHVLDIGTGTGIWAIDFATKYPSASVIGSDLSPIQPDFLPPNCTFEVEDVEDEWVYRQKFDYIHGRLMVTCFKGEEGTRGVFAQAFNALAPGGYFEMQDGEFPMTSDDGTLADTALWKWNLLMMEGGAKSGRPWTRTRMYKAWMIEAGFEDVREELMIWPINTWPRDPHLKKLGLWFREDMLEALSSTKAMLTRVHGWSSDDADMFLSQVRQDYMNRGIHAYTFFHVVYGRKPE</sequence>
<keyword evidence="3" id="KW-1185">Reference proteome</keyword>
<dbReference type="SUPFAM" id="SSF53335">
    <property type="entry name" value="S-adenosyl-L-methionine-dependent methyltransferases"/>
    <property type="match status" value="1"/>
</dbReference>
<dbReference type="PANTHER" id="PTHR43591">
    <property type="entry name" value="METHYLTRANSFERASE"/>
    <property type="match status" value="1"/>
</dbReference>
<proteinExistence type="predicted"/>
<evidence type="ECO:0000313" key="3">
    <source>
        <dbReference type="Proteomes" id="UP000256328"/>
    </source>
</evidence>
<evidence type="ECO:0000313" key="2">
    <source>
        <dbReference type="EMBL" id="RDW56948.1"/>
    </source>
</evidence>
<dbReference type="AlphaFoldDB" id="A0A3D8Q5M0"/>
<dbReference type="EMBL" id="PDLN01000024">
    <property type="protein sequence ID" value="RDW56948.1"/>
    <property type="molecule type" value="Genomic_DNA"/>
</dbReference>
<organism evidence="2 3">
    <name type="scientific">Coleophoma crateriformis</name>
    <dbReference type="NCBI Taxonomy" id="565419"/>
    <lineage>
        <taxon>Eukaryota</taxon>
        <taxon>Fungi</taxon>
        <taxon>Dikarya</taxon>
        <taxon>Ascomycota</taxon>
        <taxon>Pezizomycotina</taxon>
        <taxon>Leotiomycetes</taxon>
        <taxon>Helotiales</taxon>
        <taxon>Dermateaceae</taxon>
        <taxon>Coleophoma</taxon>
    </lineage>
</organism>
<feature type="region of interest" description="Disordered" evidence="1">
    <location>
        <begin position="1"/>
        <end position="49"/>
    </location>
</feature>
<name>A0A3D8Q5M0_9HELO</name>
<dbReference type="CDD" id="cd02440">
    <property type="entry name" value="AdoMet_MTases"/>
    <property type="match status" value="1"/>
</dbReference>
<dbReference type="GO" id="GO:0008168">
    <property type="term" value="F:methyltransferase activity"/>
    <property type="evidence" value="ECO:0007669"/>
    <property type="project" value="TreeGrafter"/>
</dbReference>
<gene>
    <name evidence="2" type="ORF">BP5796_13015</name>
</gene>
<evidence type="ECO:0008006" key="4">
    <source>
        <dbReference type="Google" id="ProtNLM"/>
    </source>
</evidence>
<dbReference type="PANTHER" id="PTHR43591:SF102">
    <property type="entry name" value="S-ADENOSYL-L-METHIONINE-DEPENDENT METHYLTRANSFERASE"/>
    <property type="match status" value="1"/>
</dbReference>
<feature type="compositionally biased region" description="Polar residues" evidence="1">
    <location>
        <begin position="1"/>
        <end position="13"/>
    </location>
</feature>
<evidence type="ECO:0000256" key="1">
    <source>
        <dbReference type="SAM" id="MobiDB-lite"/>
    </source>
</evidence>
<reference evidence="2 3" key="1">
    <citation type="journal article" date="2018" name="IMA Fungus">
        <title>IMA Genome-F 9: Draft genome sequence of Annulohypoxylon stygium, Aspergillus mulundensis, Berkeleyomyces basicola (syn. Thielaviopsis basicola), Ceratocystis smalleyi, two Cercospora beticola strains, Coleophoma cylindrospora, Fusarium fracticaudum, Phialophora cf. hyalina, and Morchella septimelata.</title>
        <authorList>
            <person name="Wingfield B.D."/>
            <person name="Bills G.F."/>
            <person name="Dong Y."/>
            <person name="Huang W."/>
            <person name="Nel W.J."/>
            <person name="Swalarsk-Parry B.S."/>
            <person name="Vaghefi N."/>
            <person name="Wilken P.M."/>
            <person name="An Z."/>
            <person name="de Beer Z.W."/>
            <person name="De Vos L."/>
            <person name="Chen L."/>
            <person name="Duong T.A."/>
            <person name="Gao Y."/>
            <person name="Hammerbacher A."/>
            <person name="Kikkert J.R."/>
            <person name="Li Y."/>
            <person name="Li H."/>
            <person name="Li K."/>
            <person name="Li Q."/>
            <person name="Liu X."/>
            <person name="Ma X."/>
            <person name="Naidoo K."/>
            <person name="Pethybridge S.J."/>
            <person name="Sun J."/>
            <person name="Steenkamp E.T."/>
            <person name="van der Nest M.A."/>
            <person name="van Wyk S."/>
            <person name="Wingfield M.J."/>
            <person name="Xiong C."/>
            <person name="Yue Q."/>
            <person name="Zhang X."/>
        </authorList>
    </citation>
    <scope>NUCLEOTIDE SEQUENCE [LARGE SCALE GENOMIC DNA]</scope>
    <source>
        <strain evidence="2 3">BP5796</strain>
    </source>
</reference>
<protein>
    <recommendedName>
        <fullName evidence="4">S-adenosyl-L-methionine-dependent methyltransferase</fullName>
    </recommendedName>
</protein>
<comment type="caution">
    <text evidence="2">The sequence shown here is derived from an EMBL/GenBank/DDBJ whole genome shotgun (WGS) entry which is preliminary data.</text>
</comment>